<dbReference type="InterPro" id="IPR015943">
    <property type="entry name" value="WD40/YVTN_repeat-like_dom_sf"/>
</dbReference>
<sequence length="491" mass="52202">MYMVPTPAFRRLLAALLVVGGLSTAAVASGSAGAETSWPAAAPKATCGPGSLPETSWQGRVPKVDYDSGRAAKGYFCNTRQVAHQGASGGFKVQRYTDPAGHTCAFYDSTLVAGRDVLSNTLNGSGLGVQVLDMTNPATPRKTAGLITPAMLSPHETLVLNRKRGLLAAVMGTLATLPGVLDVYDVKSDCRHPKLLSTSPMGILGHESGFAPDGRTLWSAGVAGTLAAIDLTDPRLPKLVKLQTGVVYHGVRLSPDGRTMYVANIGNPSLSGLTGGGLRILDVSQVQDRVPNPQIKVLSDVSWKELSIPQVAEPFTKDGRRYVLEVDEFIDLFSLQALTSMKTSPVGAARIIDVTDPVHPTIVSNLRLEAHQPWRRDAEWGDPGASFPAQGYAAHYCSLPRTDAPKLVGCSMILSGLRLFDISDLRHPKEAAYFNRPVVASKTPVFLPPAVGSWAMSAPAYDAARGQVWYTDGNSGFYVVQLTNGTAALLK</sequence>
<accession>A0ABQ2NB67</accession>
<evidence type="ECO:0000313" key="4">
    <source>
        <dbReference type="Proteomes" id="UP000655410"/>
    </source>
</evidence>
<feature type="signal peptide" evidence="2">
    <location>
        <begin position="1"/>
        <end position="28"/>
    </location>
</feature>
<name>A0ABQ2NB67_9ACTN</name>
<evidence type="ECO:0008006" key="5">
    <source>
        <dbReference type="Google" id="ProtNLM"/>
    </source>
</evidence>
<feature type="region of interest" description="Disordered" evidence="1">
    <location>
        <begin position="36"/>
        <end position="55"/>
    </location>
</feature>
<comment type="caution">
    <text evidence="3">The sequence shown here is derived from an EMBL/GenBank/DDBJ whole genome shotgun (WGS) entry which is preliminary data.</text>
</comment>
<protein>
    <recommendedName>
        <fullName evidence="5">LVIVD repeat-containing protein</fullName>
    </recommendedName>
</protein>
<dbReference type="SUPFAM" id="SSF50969">
    <property type="entry name" value="YVTN repeat-like/Quinoprotein amine dehydrogenase"/>
    <property type="match status" value="1"/>
</dbReference>
<keyword evidence="2" id="KW-0732">Signal</keyword>
<evidence type="ECO:0000256" key="2">
    <source>
        <dbReference type="SAM" id="SignalP"/>
    </source>
</evidence>
<evidence type="ECO:0000256" key="1">
    <source>
        <dbReference type="SAM" id="MobiDB-lite"/>
    </source>
</evidence>
<dbReference type="Proteomes" id="UP000655410">
    <property type="component" value="Unassembled WGS sequence"/>
</dbReference>
<feature type="chain" id="PRO_5046102218" description="LVIVD repeat-containing protein" evidence="2">
    <location>
        <begin position="29"/>
        <end position="491"/>
    </location>
</feature>
<proteinExistence type="predicted"/>
<dbReference type="EMBL" id="BMNI01000006">
    <property type="protein sequence ID" value="GGO91264.1"/>
    <property type="molecule type" value="Genomic_DNA"/>
</dbReference>
<organism evidence="3 4">
    <name type="scientific">Nocardioides phosphati</name>
    <dbReference type="NCBI Taxonomy" id="1867775"/>
    <lineage>
        <taxon>Bacteria</taxon>
        <taxon>Bacillati</taxon>
        <taxon>Actinomycetota</taxon>
        <taxon>Actinomycetes</taxon>
        <taxon>Propionibacteriales</taxon>
        <taxon>Nocardioidaceae</taxon>
        <taxon>Nocardioides</taxon>
    </lineage>
</organism>
<evidence type="ECO:0000313" key="3">
    <source>
        <dbReference type="EMBL" id="GGO91264.1"/>
    </source>
</evidence>
<dbReference type="Gene3D" id="2.130.10.10">
    <property type="entry name" value="YVTN repeat-like/Quinoprotein amine dehydrogenase"/>
    <property type="match status" value="1"/>
</dbReference>
<gene>
    <name evidence="3" type="ORF">GCM10011584_24930</name>
</gene>
<dbReference type="InterPro" id="IPR011044">
    <property type="entry name" value="Quino_amine_DH_bsu"/>
</dbReference>
<keyword evidence="4" id="KW-1185">Reference proteome</keyword>
<reference evidence="4" key="1">
    <citation type="journal article" date="2019" name="Int. J. Syst. Evol. Microbiol.">
        <title>The Global Catalogue of Microorganisms (GCM) 10K type strain sequencing project: providing services to taxonomists for standard genome sequencing and annotation.</title>
        <authorList>
            <consortium name="The Broad Institute Genomics Platform"/>
            <consortium name="The Broad Institute Genome Sequencing Center for Infectious Disease"/>
            <person name="Wu L."/>
            <person name="Ma J."/>
        </authorList>
    </citation>
    <scope>NUCLEOTIDE SEQUENCE [LARGE SCALE GENOMIC DNA]</scope>
    <source>
        <strain evidence="4">CGMCC 4.7371</strain>
    </source>
</reference>